<reference evidence="1" key="1">
    <citation type="submission" date="2019-12" db="EMBL/GenBank/DDBJ databases">
        <title>Genome sequencing and annotation of Brassica cretica.</title>
        <authorList>
            <person name="Studholme D.J."/>
            <person name="Sarris P."/>
        </authorList>
    </citation>
    <scope>NUCLEOTIDE SEQUENCE</scope>
    <source>
        <strain evidence="1">PFS-109/04</strain>
        <tissue evidence="1">Leaf</tissue>
    </source>
</reference>
<dbReference type="EMBL" id="QGKX02001290">
    <property type="protein sequence ID" value="KAF3535544.1"/>
    <property type="molecule type" value="Genomic_DNA"/>
</dbReference>
<protein>
    <submittedName>
        <fullName evidence="1">Uncharacterized protein</fullName>
    </submittedName>
</protein>
<evidence type="ECO:0000313" key="1">
    <source>
        <dbReference type="EMBL" id="KAF3535544.1"/>
    </source>
</evidence>
<evidence type="ECO:0000313" key="2">
    <source>
        <dbReference type="Proteomes" id="UP000712600"/>
    </source>
</evidence>
<name>A0A8S9QBB2_BRACR</name>
<gene>
    <name evidence="1" type="ORF">F2Q69_00020470</name>
</gene>
<accession>A0A8S9QBB2</accession>
<proteinExistence type="predicted"/>
<sequence>MKSKSFFFISQSSTSRSQVIYATAPLRRVSWSSYVTAGEPPSSSVAKLHVRLLLRREINANKFFLHVVLFISSPLCSWWL</sequence>
<dbReference type="AlphaFoldDB" id="A0A8S9QBB2"/>
<comment type="caution">
    <text evidence="1">The sequence shown here is derived from an EMBL/GenBank/DDBJ whole genome shotgun (WGS) entry which is preliminary data.</text>
</comment>
<dbReference type="Proteomes" id="UP000712600">
    <property type="component" value="Unassembled WGS sequence"/>
</dbReference>
<organism evidence="1 2">
    <name type="scientific">Brassica cretica</name>
    <name type="common">Mustard</name>
    <dbReference type="NCBI Taxonomy" id="69181"/>
    <lineage>
        <taxon>Eukaryota</taxon>
        <taxon>Viridiplantae</taxon>
        <taxon>Streptophyta</taxon>
        <taxon>Embryophyta</taxon>
        <taxon>Tracheophyta</taxon>
        <taxon>Spermatophyta</taxon>
        <taxon>Magnoliopsida</taxon>
        <taxon>eudicotyledons</taxon>
        <taxon>Gunneridae</taxon>
        <taxon>Pentapetalae</taxon>
        <taxon>rosids</taxon>
        <taxon>malvids</taxon>
        <taxon>Brassicales</taxon>
        <taxon>Brassicaceae</taxon>
        <taxon>Brassiceae</taxon>
        <taxon>Brassica</taxon>
    </lineage>
</organism>